<dbReference type="RefSeq" id="WP_100340279.1">
    <property type="nucleotide sequence ID" value="NZ_PGFJ01000001.1"/>
</dbReference>
<dbReference type="GO" id="GO:0003677">
    <property type="term" value="F:DNA binding"/>
    <property type="evidence" value="ECO:0007669"/>
    <property type="project" value="UniProtKB-KW"/>
</dbReference>
<evidence type="ECO:0000313" key="2">
    <source>
        <dbReference type="EMBL" id="PJJ84067.1"/>
    </source>
</evidence>
<dbReference type="PANTHER" id="PTHR33221:SF5">
    <property type="entry name" value="HTH-TYPE TRANSCRIPTIONAL REGULATOR ISCR"/>
    <property type="match status" value="1"/>
</dbReference>
<comment type="caution">
    <text evidence="2">The sequence shown here is derived from an EMBL/GenBank/DDBJ whole genome shotgun (WGS) entry which is preliminary data.</text>
</comment>
<protein>
    <submittedName>
        <fullName evidence="2">Rrf2 family protein</fullName>
    </submittedName>
</protein>
<dbReference type="PROSITE" id="PS51197">
    <property type="entry name" value="HTH_RRF2_2"/>
    <property type="match status" value="1"/>
</dbReference>
<evidence type="ECO:0000256" key="1">
    <source>
        <dbReference type="ARBA" id="ARBA00023125"/>
    </source>
</evidence>
<dbReference type="EMBL" id="PGFJ01000001">
    <property type="protein sequence ID" value="PJJ84067.1"/>
    <property type="molecule type" value="Genomic_DNA"/>
</dbReference>
<dbReference type="AlphaFoldDB" id="A0A2H9VTA9"/>
<organism evidence="2 3">
    <name type="scientific">Mucilaginibacter auburnensis</name>
    <dbReference type="NCBI Taxonomy" id="1457233"/>
    <lineage>
        <taxon>Bacteria</taxon>
        <taxon>Pseudomonadati</taxon>
        <taxon>Bacteroidota</taxon>
        <taxon>Sphingobacteriia</taxon>
        <taxon>Sphingobacteriales</taxon>
        <taxon>Sphingobacteriaceae</taxon>
        <taxon>Mucilaginibacter</taxon>
    </lineage>
</organism>
<accession>A0A2H9VTA9</accession>
<proteinExistence type="predicted"/>
<dbReference type="InterPro" id="IPR036388">
    <property type="entry name" value="WH-like_DNA-bd_sf"/>
</dbReference>
<dbReference type="Gene3D" id="1.10.10.10">
    <property type="entry name" value="Winged helix-like DNA-binding domain superfamily/Winged helix DNA-binding domain"/>
    <property type="match status" value="1"/>
</dbReference>
<keyword evidence="3" id="KW-1185">Reference proteome</keyword>
<dbReference type="NCBIfam" id="TIGR00738">
    <property type="entry name" value="rrf2_super"/>
    <property type="match status" value="1"/>
</dbReference>
<dbReference type="PANTHER" id="PTHR33221">
    <property type="entry name" value="WINGED HELIX-TURN-HELIX TRANSCRIPTIONAL REGULATOR, RRF2 FAMILY"/>
    <property type="match status" value="1"/>
</dbReference>
<sequence length="142" mass="15990">MISKRTKYALNALVFLASKPKDTPIPIPLIAESENISRKFLEAILLELRRGGMVNSKKGKDGGYFLAKSTEEINVADIMRLFDGPIALLPCVTYKYYRRCDECKDEATCGIRKVFAELRAQTVNTLKNATLAEIVRRSETED</sequence>
<dbReference type="InterPro" id="IPR000944">
    <property type="entry name" value="Tscrpt_reg_Rrf2"/>
</dbReference>
<dbReference type="Proteomes" id="UP000242687">
    <property type="component" value="Unassembled WGS sequence"/>
</dbReference>
<dbReference type="GO" id="GO:0003700">
    <property type="term" value="F:DNA-binding transcription factor activity"/>
    <property type="evidence" value="ECO:0007669"/>
    <property type="project" value="TreeGrafter"/>
</dbReference>
<keyword evidence="1" id="KW-0238">DNA-binding</keyword>
<gene>
    <name evidence="2" type="ORF">CLV57_1071</name>
</gene>
<dbReference type="GO" id="GO:0005829">
    <property type="term" value="C:cytosol"/>
    <property type="evidence" value="ECO:0007669"/>
    <property type="project" value="TreeGrafter"/>
</dbReference>
<name>A0A2H9VTA9_9SPHI</name>
<reference evidence="2 3" key="1">
    <citation type="submission" date="2017-11" db="EMBL/GenBank/DDBJ databases">
        <title>Genomic Encyclopedia of Archaeal and Bacterial Type Strains, Phase II (KMG-II): From Individual Species to Whole Genera.</title>
        <authorList>
            <person name="Goeker M."/>
        </authorList>
    </citation>
    <scope>NUCLEOTIDE SEQUENCE [LARGE SCALE GENOMIC DNA]</scope>
    <source>
        <strain evidence="2 3">DSM 28175</strain>
    </source>
</reference>
<dbReference type="SUPFAM" id="SSF46785">
    <property type="entry name" value="Winged helix' DNA-binding domain"/>
    <property type="match status" value="1"/>
</dbReference>
<dbReference type="InterPro" id="IPR036390">
    <property type="entry name" value="WH_DNA-bd_sf"/>
</dbReference>
<dbReference type="Pfam" id="PF02082">
    <property type="entry name" value="Rrf2"/>
    <property type="match status" value="1"/>
</dbReference>
<evidence type="ECO:0000313" key="3">
    <source>
        <dbReference type="Proteomes" id="UP000242687"/>
    </source>
</evidence>
<dbReference type="OrthoDB" id="9802344at2"/>